<dbReference type="AlphaFoldDB" id="A0AAE9SPZ9"/>
<gene>
    <name evidence="1" type="ORF">DCM83_14805</name>
</gene>
<organism evidence="1 2">
    <name type="scientific">Bradyrhizobium betae</name>
    <dbReference type="NCBI Taxonomy" id="244734"/>
    <lineage>
        <taxon>Bacteria</taxon>
        <taxon>Pseudomonadati</taxon>
        <taxon>Pseudomonadota</taxon>
        <taxon>Alphaproteobacteria</taxon>
        <taxon>Hyphomicrobiales</taxon>
        <taxon>Nitrobacteraceae</taxon>
        <taxon>Bradyrhizobium</taxon>
    </lineage>
</organism>
<proteinExistence type="predicted"/>
<evidence type="ECO:0000313" key="1">
    <source>
        <dbReference type="EMBL" id="UUO66345.1"/>
    </source>
</evidence>
<dbReference type="Proteomes" id="UP001058872">
    <property type="component" value="Chromosome"/>
</dbReference>
<name>A0AAE9SPZ9_9BRAD</name>
<protein>
    <submittedName>
        <fullName evidence="1">Uncharacterized protein</fullName>
    </submittedName>
</protein>
<accession>A0AAE9SPZ9</accession>
<reference evidence="1" key="1">
    <citation type="submission" date="2018-04" db="EMBL/GenBank/DDBJ databases">
        <title>Genomes of Endosymbiotic and Endophytic Bradyrhizobium Publication status.</title>
        <authorList>
            <person name="Guha S."/>
            <person name="Jorrin B."/>
            <person name="Sarkar M."/>
            <person name="Poole P.S."/>
            <person name="DasGupta M."/>
        </authorList>
    </citation>
    <scope>NUCLEOTIDE SEQUENCE</scope>
    <source>
        <strain evidence="1">WBOS16</strain>
    </source>
</reference>
<dbReference type="EMBL" id="CP028989">
    <property type="protein sequence ID" value="UUO66345.1"/>
    <property type="molecule type" value="Genomic_DNA"/>
</dbReference>
<sequence>MSACFGPLDSDGRVPARQQTRVASFLISAHGALGRRFALALPPRLESAWQTELNAQFYNESEIVSLLLRATNWAPDLALLYLAAAWETAWFPAPAAGIPDPTLALAVDLATLVHAVHAGIRPAALLPVEANPNDPFAMALRRVEFESGRLLQAQIMFLKGERLVPFRDAVSHALERRHAEVRKLWREMLESIGMTSRNQNDAKP</sequence>
<evidence type="ECO:0000313" key="2">
    <source>
        <dbReference type="Proteomes" id="UP001058872"/>
    </source>
</evidence>